<evidence type="ECO:0000313" key="11">
    <source>
        <dbReference type="EMBL" id="MDV0443608.1"/>
    </source>
</evidence>
<dbReference type="GO" id="GO:0008324">
    <property type="term" value="F:monoatomic cation transmembrane transporter activity"/>
    <property type="evidence" value="ECO:0007669"/>
    <property type="project" value="InterPro"/>
</dbReference>
<dbReference type="Gene3D" id="1.10.357.20">
    <property type="entry name" value="SLC41 divalent cation transporters, integral membrane domain"/>
    <property type="match status" value="2"/>
</dbReference>
<sequence>MTRLAIVGWKTLSEHEEFLTGLVTLLISVSLSFIAGIYLGAVNEVLLLIPGLMVLVTPSINMRGAIAGILTSRLSSSMHLGAFEVKFGRETDLGDNLRASILLTVFISVLLAVFGKIICMIVGVEVIGLLDMVIISVISGVLAGIVVTLIGVITSVVCYRRSLNLDMVGAPVVTTFGDMMTLPFLVVTAVLIMAAPAEIKIVCGVVVLVVIIWAVVSAKRATVMMKDVLREGLPLLAPLSLLGIVAGVLYTNGLESLIAAAAVLILIAPFMNGCGSIGGILTSRVATEMHMGLVDPDYLPSRIVLWHFLENYVYALLILPLMGALSHISAAAIGITTPGFTQMVLLSVVAGFLVITVMNLLGYYTAVFSYRLGYDPDNFGVPVVTSSIDLVGATALILVMAVLL</sequence>
<proteinExistence type="inferred from homology"/>
<keyword evidence="7" id="KW-0406">Ion transport</keyword>
<feature type="domain" description="SLC41A/MgtE integral membrane" evidence="10">
    <location>
        <begin position="60"/>
        <end position="187"/>
    </location>
</feature>
<evidence type="ECO:0000256" key="5">
    <source>
        <dbReference type="ARBA" id="ARBA00022842"/>
    </source>
</evidence>
<keyword evidence="3" id="KW-0813">Transport</keyword>
<feature type="transmembrane region" description="Helical" evidence="9">
    <location>
        <begin position="101"/>
        <end position="127"/>
    </location>
</feature>
<dbReference type="Proteomes" id="UP001283212">
    <property type="component" value="Unassembled WGS sequence"/>
</dbReference>
<keyword evidence="5" id="KW-0460">Magnesium</keyword>
<feature type="transmembrane region" description="Helical" evidence="9">
    <location>
        <begin position="171"/>
        <end position="193"/>
    </location>
</feature>
<evidence type="ECO:0000259" key="10">
    <source>
        <dbReference type="Pfam" id="PF01769"/>
    </source>
</evidence>
<keyword evidence="4 9" id="KW-0812">Transmembrane</keyword>
<feature type="transmembrane region" description="Helical" evidence="9">
    <location>
        <begin position="379"/>
        <end position="403"/>
    </location>
</feature>
<evidence type="ECO:0000256" key="2">
    <source>
        <dbReference type="ARBA" id="ARBA00009749"/>
    </source>
</evidence>
<feature type="transmembrane region" description="Helical" evidence="9">
    <location>
        <begin position="257"/>
        <end position="281"/>
    </location>
</feature>
<dbReference type="SUPFAM" id="SSF161093">
    <property type="entry name" value="MgtE membrane domain-like"/>
    <property type="match status" value="2"/>
</dbReference>
<dbReference type="PANTHER" id="PTHR16228">
    <property type="entry name" value="DIVALENT CATION TRANSPORTER SOLUTE CARRIER FAMILY 41"/>
    <property type="match status" value="1"/>
</dbReference>
<evidence type="ECO:0000256" key="6">
    <source>
        <dbReference type="ARBA" id="ARBA00022989"/>
    </source>
</evidence>
<dbReference type="InterPro" id="IPR006667">
    <property type="entry name" value="SLC41_membr_dom"/>
</dbReference>
<keyword evidence="6 9" id="KW-1133">Transmembrane helix</keyword>
<feature type="transmembrane region" description="Helical" evidence="9">
    <location>
        <begin position="199"/>
        <end position="216"/>
    </location>
</feature>
<evidence type="ECO:0000256" key="8">
    <source>
        <dbReference type="ARBA" id="ARBA00023136"/>
    </source>
</evidence>
<name>A0AAE4MHK9_9EURY</name>
<dbReference type="InterPro" id="IPR045349">
    <property type="entry name" value="SLC41A1-3"/>
</dbReference>
<keyword evidence="12" id="KW-1185">Reference proteome</keyword>
<feature type="transmembrane region" description="Helical" evidence="9">
    <location>
        <begin position="228"/>
        <end position="251"/>
    </location>
</feature>
<evidence type="ECO:0000256" key="1">
    <source>
        <dbReference type="ARBA" id="ARBA00004141"/>
    </source>
</evidence>
<feature type="transmembrane region" description="Helical" evidence="9">
    <location>
        <begin position="47"/>
        <end position="70"/>
    </location>
</feature>
<dbReference type="AlphaFoldDB" id="A0AAE4MHK9"/>
<protein>
    <recommendedName>
        <fullName evidence="10">SLC41A/MgtE integral membrane domain-containing protein</fullName>
    </recommendedName>
</protein>
<dbReference type="EMBL" id="JAWDKB010000003">
    <property type="protein sequence ID" value="MDV0443608.1"/>
    <property type="molecule type" value="Genomic_DNA"/>
</dbReference>
<dbReference type="PANTHER" id="PTHR16228:SF7">
    <property type="entry name" value="SLC41A_MGTE INTEGRAL MEMBRANE DOMAIN-CONTAINING PROTEIN"/>
    <property type="match status" value="1"/>
</dbReference>
<evidence type="ECO:0000313" key="12">
    <source>
        <dbReference type="Proteomes" id="UP001283212"/>
    </source>
</evidence>
<feature type="transmembrane region" description="Helical" evidence="9">
    <location>
        <begin position="21"/>
        <end position="41"/>
    </location>
</feature>
<dbReference type="InterPro" id="IPR036739">
    <property type="entry name" value="SLC41_membr_dom_sf"/>
</dbReference>
<gene>
    <name evidence="11" type="ORF">McpCs1_09860</name>
</gene>
<feature type="transmembrane region" description="Helical" evidence="9">
    <location>
        <begin position="312"/>
        <end position="337"/>
    </location>
</feature>
<comment type="subcellular location">
    <subcellularLocation>
        <location evidence="1">Membrane</location>
        <topology evidence="1">Multi-pass membrane protein</topology>
    </subcellularLocation>
</comment>
<keyword evidence="8 9" id="KW-0472">Membrane</keyword>
<dbReference type="RefSeq" id="WP_338096128.1">
    <property type="nucleotide sequence ID" value="NZ_JAWDKB010000003.1"/>
</dbReference>
<evidence type="ECO:0000256" key="9">
    <source>
        <dbReference type="SAM" id="Phobius"/>
    </source>
</evidence>
<accession>A0AAE4MHK9</accession>
<comment type="similarity">
    <text evidence="2">Belongs to the SLC41A transporter family.</text>
</comment>
<comment type="caution">
    <text evidence="11">The sequence shown here is derived from an EMBL/GenBank/DDBJ whole genome shotgun (WGS) entry which is preliminary data.</text>
</comment>
<dbReference type="GO" id="GO:0016020">
    <property type="term" value="C:membrane"/>
    <property type="evidence" value="ECO:0007669"/>
    <property type="project" value="UniProtKB-SubCell"/>
</dbReference>
<evidence type="ECO:0000256" key="7">
    <source>
        <dbReference type="ARBA" id="ARBA00023065"/>
    </source>
</evidence>
<evidence type="ECO:0000256" key="3">
    <source>
        <dbReference type="ARBA" id="ARBA00022448"/>
    </source>
</evidence>
<feature type="domain" description="SLC41A/MgtE integral membrane" evidence="10">
    <location>
        <begin position="270"/>
        <end position="398"/>
    </location>
</feature>
<dbReference type="Pfam" id="PF01769">
    <property type="entry name" value="MgtE"/>
    <property type="match status" value="2"/>
</dbReference>
<feature type="transmembrane region" description="Helical" evidence="9">
    <location>
        <begin position="343"/>
        <end position="367"/>
    </location>
</feature>
<organism evidence="11 12">
    <name type="scientific">Methanorbis rubei</name>
    <dbReference type="NCBI Taxonomy" id="3028300"/>
    <lineage>
        <taxon>Archaea</taxon>
        <taxon>Methanobacteriati</taxon>
        <taxon>Methanobacteriota</taxon>
        <taxon>Stenosarchaea group</taxon>
        <taxon>Methanomicrobia</taxon>
        <taxon>Methanomicrobiales</taxon>
        <taxon>Methanocorpusculaceae</taxon>
        <taxon>Methanorbis</taxon>
    </lineage>
</organism>
<evidence type="ECO:0000256" key="4">
    <source>
        <dbReference type="ARBA" id="ARBA00022692"/>
    </source>
</evidence>
<feature type="transmembrane region" description="Helical" evidence="9">
    <location>
        <begin position="133"/>
        <end position="159"/>
    </location>
</feature>
<reference evidence="11 12" key="1">
    <citation type="submission" date="2023-06" db="EMBL/GenBank/DDBJ databases">
        <title>Genome sequence of Methancorpusculaceae sp. Cs1.</title>
        <authorList>
            <person name="Protasov E."/>
            <person name="Platt K."/>
            <person name="Poehlein A."/>
            <person name="Daniel R."/>
            <person name="Brune A."/>
        </authorList>
    </citation>
    <scope>NUCLEOTIDE SEQUENCE [LARGE SCALE GENOMIC DNA]</scope>
    <source>
        <strain evidence="11 12">Cs1</strain>
    </source>
</reference>